<keyword evidence="6 7" id="KW-0472">Membrane</keyword>
<protein>
    <recommendedName>
        <fullName evidence="8">HAMP domain-containing protein</fullName>
    </recommendedName>
</protein>
<comment type="subcellular location">
    <subcellularLocation>
        <location evidence="1">Cell membrane</location>
        <topology evidence="1">Multi-pass membrane protein</topology>
    </subcellularLocation>
</comment>
<evidence type="ECO:0000256" key="6">
    <source>
        <dbReference type="ARBA" id="ARBA00023136"/>
    </source>
</evidence>
<evidence type="ECO:0000256" key="5">
    <source>
        <dbReference type="ARBA" id="ARBA00022777"/>
    </source>
</evidence>
<keyword evidence="7" id="KW-1133">Transmembrane helix</keyword>
<reference evidence="9 10" key="1">
    <citation type="submission" date="2016-05" db="EMBL/GenBank/DDBJ databases">
        <title>Paenibacillus oryzae. sp. nov., isolated from the rice root.</title>
        <authorList>
            <person name="Zhang J."/>
            <person name="Zhang X."/>
        </authorList>
    </citation>
    <scope>NUCLEOTIDE SEQUENCE [LARGE SCALE GENOMIC DNA]</scope>
    <source>
        <strain evidence="9 10">1DrF-4</strain>
    </source>
</reference>
<dbReference type="InterPro" id="IPR003660">
    <property type="entry name" value="HAMP_dom"/>
</dbReference>
<name>A0A1A5YJA1_9BACL</name>
<dbReference type="PANTHER" id="PTHR34220">
    <property type="entry name" value="SENSOR HISTIDINE KINASE YPDA"/>
    <property type="match status" value="1"/>
</dbReference>
<dbReference type="GO" id="GO:0005886">
    <property type="term" value="C:plasma membrane"/>
    <property type="evidence" value="ECO:0007669"/>
    <property type="project" value="UniProtKB-SubCell"/>
</dbReference>
<dbReference type="Pfam" id="PF00672">
    <property type="entry name" value="HAMP"/>
    <property type="match status" value="1"/>
</dbReference>
<accession>A0A1A5YJA1</accession>
<evidence type="ECO:0000256" key="2">
    <source>
        <dbReference type="ARBA" id="ARBA00022475"/>
    </source>
</evidence>
<dbReference type="EMBL" id="LYPA01000054">
    <property type="protein sequence ID" value="OBR65691.1"/>
    <property type="molecule type" value="Genomic_DNA"/>
</dbReference>
<dbReference type="InterPro" id="IPR036890">
    <property type="entry name" value="HATPase_C_sf"/>
</dbReference>
<evidence type="ECO:0000256" key="7">
    <source>
        <dbReference type="SAM" id="Phobius"/>
    </source>
</evidence>
<dbReference type="Pfam" id="PF06580">
    <property type="entry name" value="His_kinase"/>
    <property type="match status" value="1"/>
</dbReference>
<dbReference type="PROSITE" id="PS50885">
    <property type="entry name" value="HAMP"/>
    <property type="match status" value="1"/>
</dbReference>
<dbReference type="SMART" id="SM00304">
    <property type="entry name" value="HAMP"/>
    <property type="match status" value="1"/>
</dbReference>
<keyword evidence="10" id="KW-1185">Reference proteome</keyword>
<evidence type="ECO:0000313" key="9">
    <source>
        <dbReference type="EMBL" id="OBR65691.1"/>
    </source>
</evidence>
<evidence type="ECO:0000313" key="10">
    <source>
        <dbReference type="Proteomes" id="UP000092024"/>
    </source>
</evidence>
<keyword evidence="5" id="KW-0418">Kinase</keyword>
<keyword evidence="7" id="KW-0812">Transmembrane</keyword>
<feature type="domain" description="HAMP" evidence="8">
    <location>
        <begin position="294"/>
        <end position="346"/>
    </location>
</feature>
<dbReference type="SUPFAM" id="SSF158472">
    <property type="entry name" value="HAMP domain-like"/>
    <property type="match status" value="1"/>
</dbReference>
<evidence type="ECO:0000259" key="8">
    <source>
        <dbReference type="PROSITE" id="PS50885"/>
    </source>
</evidence>
<dbReference type="GO" id="GO:0000155">
    <property type="term" value="F:phosphorelay sensor kinase activity"/>
    <property type="evidence" value="ECO:0007669"/>
    <property type="project" value="InterPro"/>
</dbReference>
<dbReference type="Gene3D" id="3.30.565.10">
    <property type="entry name" value="Histidine kinase-like ATPase, C-terminal domain"/>
    <property type="match status" value="1"/>
</dbReference>
<feature type="transmembrane region" description="Helical" evidence="7">
    <location>
        <begin position="273"/>
        <end position="292"/>
    </location>
</feature>
<evidence type="ECO:0000256" key="4">
    <source>
        <dbReference type="ARBA" id="ARBA00022679"/>
    </source>
</evidence>
<dbReference type="Proteomes" id="UP000092024">
    <property type="component" value="Unassembled WGS sequence"/>
</dbReference>
<keyword evidence="4" id="KW-0808">Transferase</keyword>
<comment type="caution">
    <text evidence="9">The sequence shown here is derived from an EMBL/GenBank/DDBJ whole genome shotgun (WGS) entry which is preliminary data.</text>
</comment>
<gene>
    <name evidence="9" type="ORF">A7K91_14050</name>
</gene>
<dbReference type="OrthoDB" id="9809348at2"/>
<dbReference type="Gene3D" id="6.10.340.10">
    <property type="match status" value="1"/>
</dbReference>
<feature type="transmembrane region" description="Helical" evidence="7">
    <location>
        <begin position="12"/>
        <end position="30"/>
    </location>
</feature>
<dbReference type="SUPFAM" id="SSF55874">
    <property type="entry name" value="ATPase domain of HSP90 chaperone/DNA topoisomerase II/histidine kinase"/>
    <property type="match status" value="1"/>
</dbReference>
<dbReference type="Pfam" id="PF02518">
    <property type="entry name" value="HATPase_c"/>
    <property type="match status" value="1"/>
</dbReference>
<organism evidence="9 10">
    <name type="scientific">Paenibacillus oryzae</name>
    <dbReference type="NCBI Taxonomy" id="1844972"/>
    <lineage>
        <taxon>Bacteria</taxon>
        <taxon>Bacillati</taxon>
        <taxon>Bacillota</taxon>
        <taxon>Bacilli</taxon>
        <taxon>Bacillales</taxon>
        <taxon>Paenibacillaceae</taxon>
        <taxon>Paenibacillus</taxon>
    </lineage>
</organism>
<proteinExistence type="predicted"/>
<sequence>MKAGVSLFQKLILALLIMLSLIVLVFWLIYRLNIQEIQGELKKNKIAEVKFMTSQLSNQFEQILMNTIVLSEDQSVRAYPNMLKFGDEYSRYETKLNIIDKLALNSASTPWNNTVILYFPDLNETVSSDPFFSFSEFVLPDQPLHVWTIKQEKKTGEYYYSYLVKSHKSPLYIEVRIQLSQIRKVMSQYTSGTPLLYDARNRMLIQNDSAPLRNEAAKLIVPLLQGDDGFLSVDNNGTPYLLNYMKLDMMDFYFIDYHPMRQLIEPISRNNNYFIVAMVALLLLSLVYIFLLHRQVQLPIHKLRRAIEKFDQGDFSSRLTDMNEYDFRLLGSSFNRMAENTQVLIEQVLHGELQVKEARLMQYQAQINPHFLYNCLNFIQSKASVNDTAAVSSMTLHLGAYCRYIHKIEQVDATLEEEINSVEHYLSIMQLRKKTISFTIEVPKHLKACRLPRMILQPLVENCIIHGIEPSEQSGHISIEAADLGNEFVLTVRDNGVGMEQERLQSVLRYMDEIFFSEMPIGIGLRNVNQRIKLYYGKEHGLLINSGPMQGTTISIRIDKQEEHHVSNIAG</sequence>
<dbReference type="STRING" id="1844972.A7K91_14050"/>
<keyword evidence="3" id="KW-0597">Phosphoprotein</keyword>
<dbReference type="CDD" id="cd06225">
    <property type="entry name" value="HAMP"/>
    <property type="match status" value="1"/>
</dbReference>
<dbReference type="RefSeq" id="WP_068683025.1">
    <property type="nucleotide sequence ID" value="NZ_LYPA01000054.1"/>
</dbReference>
<evidence type="ECO:0000256" key="3">
    <source>
        <dbReference type="ARBA" id="ARBA00022553"/>
    </source>
</evidence>
<dbReference type="InterPro" id="IPR050640">
    <property type="entry name" value="Bact_2-comp_sensor_kinase"/>
</dbReference>
<dbReference type="PANTHER" id="PTHR34220:SF7">
    <property type="entry name" value="SENSOR HISTIDINE KINASE YPDA"/>
    <property type="match status" value="1"/>
</dbReference>
<dbReference type="AlphaFoldDB" id="A0A1A5YJA1"/>
<dbReference type="InterPro" id="IPR003594">
    <property type="entry name" value="HATPase_dom"/>
</dbReference>
<dbReference type="InterPro" id="IPR010559">
    <property type="entry name" value="Sig_transdc_His_kin_internal"/>
</dbReference>
<keyword evidence="2" id="KW-1003">Cell membrane</keyword>
<dbReference type="SMART" id="SM00387">
    <property type="entry name" value="HATPase_c"/>
    <property type="match status" value="1"/>
</dbReference>
<evidence type="ECO:0000256" key="1">
    <source>
        <dbReference type="ARBA" id="ARBA00004651"/>
    </source>
</evidence>